<evidence type="ECO:0000256" key="1">
    <source>
        <dbReference type="ARBA" id="ARBA00008791"/>
    </source>
</evidence>
<dbReference type="PANTHER" id="PTHR46268">
    <property type="entry name" value="STRESS RESPONSE PROTEIN NHAX"/>
    <property type="match status" value="1"/>
</dbReference>
<dbReference type="PRINTS" id="PR01438">
    <property type="entry name" value="UNVRSLSTRESS"/>
</dbReference>
<dbReference type="RefSeq" id="WP_310896025.1">
    <property type="nucleotide sequence ID" value="NZ_JAMQOM010000003.1"/>
</dbReference>
<dbReference type="Pfam" id="PF00582">
    <property type="entry name" value="Usp"/>
    <property type="match status" value="2"/>
</dbReference>
<evidence type="ECO:0000313" key="4">
    <source>
        <dbReference type="Proteomes" id="UP001253439"/>
    </source>
</evidence>
<protein>
    <submittedName>
        <fullName evidence="3">Universal stress protein</fullName>
    </submittedName>
</protein>
<name>A0AAE4JHE0_9EURY</name>
<dbReference type="InterPro" id="IPR014729">
    <property type="entry name" value="Rossmann-like_a/b/a_fold"/>
</dbReference>
<dbReference type="EMBL" id="JAMQOM010000003">
    <property type="protein sequence ID" value="MDS0221375.1"/>
    <property type="molecule type" value="Genomic_DNA"/>
</dbReference>
<dbReference type="SUPFAM" id="SSF52402">
    <property type="entry name" value="Adenine nucleotide alpha hydrolases-like"/>
    <property type="match status" value="2"/>
</dbReference>
<gene>
    <name evidence="3" type="ORF">NDI54_08435</name>
</gene>
<keyword evidence="4" id="KW-1185">Reference proteome</keyword>
<sequence length="289" mass="30088">MFDTILVPIDDSPGSQRAFEAAVTLAKQYGSAVHVLAVVDEHGPRDDEWDRDGDSPAAAFIDAHSGAVDADGIDVTPAVREGVVHDEILDYADETGVNLVVMGTHGRTGVRRYLLGSVTEKVVRLSDVPVLSVKADAESGAVAFEDILLPTDGSSGAEAAIEPTAALASETDATVHVLSAVDTRSLGIDVGSTVIIDELESVAEDAVATASERLHEEGVGAVKTAVAHGIPYQVILKAIDDNDVDLVVIGTHGRTGIDRYLLGSVTEKLVRTAPVPVLTVRSPDAGDEA</sequence>
<dbReference type="PANTHER" id="PTHR46268:SF6">
    <property type="entry name" value="UNIVERSAL STRESS PROTEIN UP12"/>
    <property type="match status" value="1"/>
</dbReference>
<reference evidence="3 4" key="1">
    <citation type="submission" date="2022-06" db="EMBL/GenBank/DDBJ databases">
        <title>Haloarcula sp. a new haloarchaeum isolate from saline soil.</title>
        <authorList>
            <person name="Strakova D."/>
            <person name="Galisteo C."/>
            <person name="Sanchez-Porro C."/>
            <person name="Ventosa A."/>
        </authorList>
    </citation>
    <scope>NUCLEOTIDE SEQUENCE [LARGE SCALE GENOMIC DNA]</scope>
    <source>
        <strain evidence="3 4">S1AR25-5A</strain>
    </source>
</reference>
<dbReference type="Proteomes" id="UP001253439">
    <property type="component" value="Unassembled WGS sequence"/>
</dbReference>
<comment type="caution">
    <text evidence="3">The sequence shown here is derived from an EMBL/GenBank/DDBJ whole genome shotgun (WGS) entry which is preliminary data.</text>
</comment>
<dbReference type="InterPro" id="IPR006015">
    <property type="entry name" value="Universal_stress_UspA"/>
</dbReference>
<dbReference type="InterPro" id="IPR006016">
    <property type="entry name" value="UspA"/>
</dbReference>
<dbReference type="AlphaFoldDB" id="A0AAE4JHE0"/>
<dbReference type="Gene3D" id="3.40.50.620">
    <property type="entry name" value="HUPs"/>
    <property type="match status" value="2"/>
</dbReference>
<organism evidence="3 4">
    <name type="scientific">Haloarcula terrestris</name>
    <dbReference type="NCBI Taxonomy" id="2950533"/>
    <lineage>
        <taxon>Archaea</taxon>
        <taxon>Methanobacteriati</taxon>
        <taxon>Methanobacteriota</taxon>
        <taxon>Stenosarchaea group</taxon>
        <taxon>Halobacteria</taxon>
        <taxon>Halobacteriales</taxon>
        <taxon>Haloarculaceae</taxon>
        <taxon>Haloarcula</taxon>
    </lineage>
</organism>
<evidence type="ECO:0000259" key="2">
    <source>
        <dbReference type="Pfam" id="PF00582"/>
    </source>
</evidence>
<accession>A0AAE4JHE0</accession>
<proteinExistence type="inferred from homology"/>
<feature type="domain" description="UspA" evidence="2">
    <location>
        <begin position="144"/>
        <end position="281"/>
    </location>
</feature>
<comment type="similarity">
    <text evidence="1">Belongs to the universal stress protein A family.</text>
</comment>
<dbReference type="CDD" id="cd00293">
    <property type="entry name" value="USP-like"/>
    <property type="match status" value="2"/>
</dbReference>
<feature type="domain" description="UspA" evidence="2">
    <location>
        <begin position="1"/>
        <end position="134"/>
    </location>
</feature>
<evidence type="ECO:0000313" key="3">
    <source>
        <dbReference type="EMBL" id="MDS0221375.1"/>
    </source>
</evidence>